<dbReference type="InterPro" id="IPR050708">
    <property type="entry name" value="T6SS_VgrG/RHS"/>
</dbReference>
<dbReference type="RefSeq" id="WP_164030279.1">
    <property type="nucleotide sequence ID" value="NZ_JAABOQ010000002.1"/>
</dbReference>
<dbReference type="NCBIfam" id="TIGR03696">
    <property type="entry name" value="Rhs_assc_core"/>
    <property type="match status" value="1"/>
</dbReference>
<dbReference type="Gene3D" id="2.180.10.10">
    <property type="entry name" value="RHS repeat-associated core"/>
    <property type="match status" value="2"/>
</dbReference>
<reference evidence="3 4" key="1">
    <citation type="submission" date="2020-01" db="EMBL/GenBank/DDBJ databases">
        <title>Spongiivirga citrea KCTC 32990T.</title>
        <authorList>
            <person name="Wang G."/>
        </authorList>
    </citation>
    <scope>NUCLEOTIDE SEQUENCE [LARGE SCALE GENOMIC DNA]</scope>
    <source>
        <strain evidence="3 4">KCTC 32990</strain>
    </source>
</reference>
<proteinExistence type="predicted"/>
<keyword evidence="4" id="KW-1185">Reference proteome</keyword>
<keyword evidence="1" id="KW-1133">Transmembrane helix</keyword>
<sequence length="2245" mass="244625">MNTTIKMNKSETKITRNPDSLDKLIKPSFMKKGQLKTTLPQIIQLTAIIMLLLVAMPIQSQIIIGGPGGGGNSSYSMSGSSNVNVGETHTYTITGDTQNAVSVSWPNSNSNFQVLSTSGFSATIKFLTVGNLFLSASVQENPLITGNSTPVPVSVFISVSEPPPANPNNPTMSTNCGQATLIRSGTPPSDIRWYWQGKSSSGTSTSLGYGSTFNANQGNGWYYIRARRNSTGQWSNGYGAVYVSIKYFNAGSINGTQTICYAGDPSTLGNASSPTYGSGGYTYQWQYSNNNINWANISGATSSTYNPPGGLTINRWYRRRVVSCGSQTKYTGSVKVTVRANLNAGSIAGVSNICYGGDPSTLGNSASPTGGNGSYTYQWQISSNGSSGWSNISGATASTYNPPGGLTSSKWYRRRVISCGQTKYSNTRKVTVYSNLSAGAIGGTQTICYGGDPNTLANSTSPSGGNGSYIYQWQYSNNNSSWSNISGATASTYNPPSGLTADRWYRRRVISCGQTKHTGSLKVTVNGNLSAGAIGGTQTICYSGDPNTLANSTSPSGGNGSYTYQWQYSNNNSSWSNISGATASTYNPPSGLTADRWYRRRVISCGQTKHTGSLKVTVYSNLSAGSINGTTSVCYNGDPGTLGNSASPSGGNGSYAYQWQISSNGSSGWSNISGATASTYNPPGGMTASRWYRRRVISCSQTKYTGTVKVTVYGNLSAGSINGTTSVCYGGDPATLGNSASPSGGNGSYTYQWQLSANGSSGWSNISGATASTYNPPGGMTASRWYRRSTNSCGQTKYTGTVKVTVYGNLSPGSINGTQTIAYNGDPSTLGNSTGPSGGNGSYTYQWQLSSNGSNGWSNISGATASTYNPPSGLTADRWYRRSANSCGQTKYTGSIKVTVLPVWYADFDKDGFGDPGNSISAASAPEDYIGNSLDNCPDIAGGFNGCTFASTPYTPVTKSDANYVYTRNYQTDGAVTINGHIIEQITYLDGLGRPTQNISAKATTDGKDIVTYMKYDQYGRQTKEYLPYATTSGAIGSHRTNDQLAAAKTYYNQKYAADFAGMSTIDMNPYSEQDLEASPLNRVMKQAAPGKDWKMGSGHEIEFDYRANTANEVRYYRVNLAADYTPTLVGNGSTYYQPGEVYKTITRDENHDGTTAKDHTSEEFKDQLGRVVLKRAYESEVLHDTYYVYDDDDNLTYVLPPKVNTADGISTTELNELCYQYRYDGRNRLVEKKIPGKGWEYIVYNRLDQPVMTQDANLRAQNKWLFTTYDALGRVAFTGIDANNTSTRIQVQQSANNATSTYVTKTTTANVYVGTTIYYNKGSNFPSSFDEVLTINYYDDYTFDNAGLNIPNTVQGQATTTAVDGLPTGSKVRVLGTNDWITTVTGYDEKGRAIYVASKNTYLNTEDVAETRLDFAGKVLQATTTHTKGSNAPIVTVDTFTYDHMARVIKQSQRINNNPPQIIARNTYDELGQLVRKDVGGVHSNNAVSLIDIVKAKQNNELIESTITANGWGNSGFATLESISGDGYVEFEVTATNEYLMVGLSVDNPNENFNSIDYAIYPRSGGELRVYENGSHKGTFGTFTIGDILKIERIGSTVYYKKNNSTFYTSTINSTANLMGDVAFNSVGSSIKNFKIVNASSQNNGSSLQNVDYTYNVRGWLKDINDVNNIGNDLFSFKIDYNTGTNALFNGNIAKTSWRTANTDNNLKSYDYSYDALNRITSGLSNVHHYNLSYVTYDKNGNIQTLKRHGWQNSTNYWDMDILTYQYDNGNKLTKVTDAGNGNYGFKDGANQAIEYEYDANGNMTQDLNKGIQANGITYNHLNLPTKVTVNGGGNNGTIDYIYDATGVKLEKKVTDGGSLTTTAYAGNFIYKNGNLEFFSHPEGYIEPNGNDFTYYYQLKDHLRNNRVNFKYNEATVQVEITEENNYYPFGLKHKGYNSVQVGRDHTYEYNGAEMEEALGLNMMEMEMRQYNPAIARWVVNDPVTHHSLSPYNAFDNNPVFWADPSGADSQTFTGMAARDAYRQIVYSMNNNTDSNDQGDGEEDCCPGLKKKLSDFADQTYGKILFDTDIKGELWFGEDNYTYHIQGDNEFYRIRRNSYERVDELPASNQAIQIVLPQKAAAKSGIVLMGAKASTKQTMVYLAKRGGKVIYVGITNNFARRAVQHLKGPHKLKINQIDDALESLSRNDARAVEQVLIEYFGLGGKRGQTGQLLNRINSISEKNKKYGAALKKGKKLLETAGFTF</sequence>
<dbReference type="Gene3D" id="2.60.40.2700">
    <property type="match status" value="7"/>
</dbReference>
<dbReference type="EMBL" id="JAABOQ010000002">
    <property type="protein sequence ID" value="NER16780.1"/>
    <property type="molecule type" value="Genomic_DNA"/>
</dbReference>
<feature type="domain" description="DUF6443" evidence="2">
    <location>
        <begin position="972"/>
        <end position="1107"/>
    </location>
</feature>
<dbReference type="Proteomes" id="UP000474296">
    <property type="component" value="Unassembled WGS sequence"/>
</dbReference>
<organism evidence="3 4">
    <name type="scientific">Spongiivirga citrea</name>
    <dbReference type="NCBI Taxonomy" id="1481457"/>
    <lineage>
        <taxon>Bacteria</taxon>
        <taxon>Pseudomonadati</taxon>
        <taxon>Bacteroidota</taxon>
        <taxon>Flavobacteriia</taxon>
        <taxon>Flavobacteriales</taxon>
        <taxon>Flavobacteriaceae</taxon>
        <taxon>Spongiivirga</taxon>
    </lineage>
</organism>
<protein>
    <recommendedName>
        <fullName evidence="2">DUF6443 domain-containing protein</fullName>
    </recommendedName>
</protein>
<dbReference type="PANTHER" id="PTHR32305:SF15">
    <property type="entry name" value="PROTEIN RHSA-RELATED"/>
    <property type="match status" value="1"/>
</dbReference>
<evidence type="ECO:0000313" key="4">
    <source>
        <dbReference type="Proteomes" id="UP000474296"/>
    </source>
</evidence>
<dbReference type="PANTHER" id="PTHR32305">
    <property type="match status" value="1"/>
</dbReference>
<dbReference type="InterPro" id="IPR045619">
    <property type="entry name" value="DUF6443"/>
</dbReference>
<dbReference type="InterPro" id="IPR022385">
    <property type="entry name" value="Rhs_assc_core"/>
</dbReference>
<evidence type="ECO:0000313" key="3">
    <source>
        <dbReference type="EMBL" id="NER16780.1"/>
    </source>
</evidence>
<evidence type="ECO:0000259" key="2">
    <source>
        <dbReference type="Pfam" id="PF20041"/>
    </source>
</evidence>
<name>A0A6M0CSD1_9FLAO</name>
<comment type="caution">
    <text evidence="3">The sequence shown here is derived from an EMBL/GenBank/DDBJ whole genome shotgun (WGS) entry which is preliminary data.</text>
</comment>
<evidence type="ECO:0000256" key="1">
    <source>
        <dbReference type="SAM" id="Phobius"/>
    </source>
</evidence>
<dbReference type="Pfam" id="PF20041">
    <property type="entry name" value="DUF6443"/>
    <property type="match status" value="1"/>
</dbReference>
<gene>
    <name evidence="3" type="ORF">GWK10_06135</name>
</gene>
<feature type="transmembrane region" description="Helical" evidence="1">
    <location>
        <begin position="39"/>
        <end position="58"/>
    </location>
</feature>
<dbReference type="CDD" id="cd00719">
    <property type="entry name" value="GIY-YIG_SF"/>
    <property type="match status" value="1"/>
</dbReference>
<keyword evidence="1" id="KW-0812">Transmembrane</keyword>
<keyword evidence="1" id="KW-0472">Membrane</keyword>
<accession>A0A6M0CSD1</accession>